<keyword evidence="2" id="KW-1185">Reference proteome</keyword>
<comment type="caution">
    <text evidence="1">The sequence shown here is derived from an EMBL/GenBank/DDBJ whole genome shotgun (WGS) entry which is preliminary data.</text>
</comment>
<dbReference type="Proteomes" id="UP001430848">
    <property type="component" value="Unassembled WGS sequence"/>
</dbReference>
<dbReference type="PANTHER" id="PTHR40619:SF3">
    <property type="entry name" value="FUNGAL STAND N-TERMINAL GOODBYE DOMAIN-CONTAINING PROTEIN"/>
    <property type="match status" value="1"/>
</dbReference>
<evidence type="ECO:0000313" key="2">
    <source>
        <dbReference type="Proteomes" id="UP001430848"/>
    </source>
</evidence>
<sequence>MVPYLRSNEGNDNRKQTTDFVNSWFGSLGDFQPSSKDEIKKFVEYSETLTLKEQDKVQFMMGCQQFQDWLGKPRSSALCVRAETAPDDIINFMSVSTAMLALALSGATGFVALSFFCSLRKKASSLEGDSGALGILKSLNGQLLQIMLDRQVMIKPAFDQDEDLWSRSTESFKHSCRLFKKLIALLPPGSVVFVLLDSVSRISGDKGLVDDIVKGIMRIGRHSRGIVLKLLVTDPVPSSHVWRAADSQLYVPDDVDGWQCGMNVESMEKKNALRLRDLEGSQDES</sequence>
<evidence type="ECO:0008006" key="3">
    <source>
        <dbReference type="Google" id="ProtNLM"/>
    </source>
</evidence>
<protein>
    <recommendedName>
        <fullName evidence="3">Ankyrin repeat protein</fullName>
    </recommendedName>
</protein>
<accession>A0ABR1NZ73</accession>
<gene>
    <name evidence="1" type="ORF">SLS63_009640</name>
</gene>
<evidence type="ECO:0000313" key="1">
    <source>
        <dbReference type="EMBL" id="KAK7720857.1"/>
    </source>
</evidence>
<organism evidence="1 2">
    <name type="scientific">Diaporthe eres</name>
    <name type="common">Phomopsis oblonga</name>
    <dbReference type="NCBI Taxonomy" id="83184"/>
    <lineage>
        <taxon>Eukaryota</taxon>
        <taxon>Fungi</taxon>
        <taxon>Dikarya</taxon>
        <taxon>Ascomycota</taxon>
        <taxon>Pezizomycotina</taxon>
        <taxon>Sordariomycetes</taxon>
        <taxon>Sordariomycetidae</taxon>
        <taxon>Diaporthales</taxon>
        <taxon>Diaporthaceae</taxon>
        <taxon>Diaporthe</taxon>
        <taxon>Diaporthe eres species complex</taxon>
    </lineage>
</organism>
<proteinExistence type="predicted"/>
<reference evidence="1 2" key="1">
    <citation type="submission" date="2024-02" db="EMBL/GenBank/DDBJ databases">
        <title>De novo assembly and annotation of 12 fungi associated with fruit tree decline syndrome in Ontario, Canada.</title>
        <authorList>
            <person name="Sulman M."/>
            <person name="Ellouze W."/>
            <person name="Ilyukhin E."/>
        </authorList>
    </citation>
    <scope>NUCLEOTIDE SEQUENCE [LARGE SCALE GENOMIC DNA]</scope>
    <source>
        <strain evidence="1 2">M169</strain>
    </source>
</reference>
<name>A0ABR1NZ73_DIAER</name>
<dbReference type="PANTHER" id="PTHR40619">
    <property type="entry name" value="FUNGAL STAND N-TERMINAL GOODBYE DOMAIN-CONTAINING PROTEIN"/>
    <property type="match status" value="1"/>
</dbReference>
<dbReference type="EMBL" id="JAKNSF020000072">
    <property type="protein sequence ID" value="KAK7720857.1"/>
    <property type="molecule type" value="Genomic_DNA"/>
</dbReference>